<keyword evidence="1" id="KW-0812">Transmembrane</keyword>
<evidence type="ECO:0000313" key="2">
    <source>
        <dbReference type="EMBL" id="SLN19617.1"/>
    </source>
</evidence>
<name>A0A1X6YF52_9RHOB</name>
<sequence length="200" mass="21443">MAGDQQKRFLTGVLENLPGLSFLILSRASDDLRLAGWIGTFLAATVCVAYARKVMKPRPVLLGINIFMIAITPLIELLHIGNNAAVAQYLLKNIDSLVLASIFVTGLALTLFTRRGFLTHRSESTAKMRAHSACLLTVCAVGVVWSLFAGDNHLLSLVLPMSLLFGMQQFLTAGATDRQARHDVVLASAGAVPAPADTTI</sequence>
<feature type="transmembrane region" description="Helical" evidence="1">
    <location>
        <begin position="130"/>
        <end position="148"/>
    </location>
</feature>
<protein>
    <recommendedName>
        <fullName evidence="4">Intracellular septation protein A</fullName>
    </recommendedName>
</protein>
<evidence type="ECO:0000256" key="1">
    <source>
        <dbReference type="SAM" id="Phobius"/>
    </source>
</evidence>
<feature type="transmembrane region" description="Helical" evidence="1">
    <location>
        <begin position="154"/>
        <end position="171"/>
    </location>
</feature>
<reference evidence="3" key="1">
    <citation type="submission" date="2017-03" db="EMBL/GenBank/DDBJ databases">
        <authorList>
            <person name="Rodrigo-Torres L."/>
            <person name="Arahal R.D."/>
            <person name="Lucena T."/>
        </authorList>
    </citation>
    <scope>NUCLEOTIDE SEQUENCE [LARGE SCALE GENOMIC DNA]</scope>
    <source>
        <strain evidence="3">CECT 8411</strain>
    </source>
</reference>
<accession>A0A1X6YF52</accession>
<dbReference type="AlphaFoldDB" id="A0A1X6YF52"/>
<organism evidence="2 3">
    <name type="scientific">Ruegeria meonggei</name>
    <dbReference type="NCBI Taxonomy" id="1446476"/>
    <lineage>
        <taxon>Bacteria</taxon>
        <taxon>Pseudomonadati</taxon>
        <taxon>Pseudomonadota</taxon>
        <taxon>Alphaproteobacteria</taxon>
        <taxon>Rhodobacterales</taxon>
        <taxon>Roseobacteraceae</taxon>
        <taxon>Ruegeria</taxon>
    </lineage>
</organism>
<proteinExistence type="predicted"/>
<keyword evidence="1" id="KW-1133">Transmembrane helix</keyword>
<feature type="transmembrane region" description="Helical" evidence="1">
    <location>
        <begin position="98"/>
        <end position="118"/>
    </location>
</feature>
<feature type="transmembrane region" description="Helical" evidence="1">
    <location>
        <begin position="60"/>
        <end position="78"/>
    </location>
</feature>
<dbReference type="EMBL" id="FWFP01000002">
    <property type="protein sequence ID" value="SLN19617.1"/>
    <property type="molecule type" value="Genomic_DNA"/>
</dbReference>
<dbReference type="Proteomes" id="UP000193778">
    <property type="component" value="Unassembled WGS sequence"/>
</dbReference>
<evidence type="ECO:0008006" key="4">
    <source>
        <dbReference type="Google" id="ProtNLM"/>
    </source>
</evidence>
<keyword evidence="1" id="KW-0472">Membrane</keyword>
<evidence type="ECO:0000313" key="3">
    <source>
        <dbReference type="Proteomes" id="UP000193778"/>
    </source>
</evidence>
<keyword evidence="3" id="KW-1185">Reference proteome</keyword>
<gene>
    <name evidence="2" type="ORF">RUM8411_00676</name>
</gene>